<feature type="transmembrane region" description="Helical" evidence="17">
    <location>
        <begin position="198"/>
        <end position="219"/>
    </location>
</feature>
<comment type="catalytic activity">
    <reaction evidence="12">
        <text>H(+)(in) = H(+)(out)</text>
        <dbReference type="Rhea" id="RHEA:34979"/>
        <dbReference type="ChEBI" id="CHEBI:15378"/>
    </reaction>
</comment>
<comment type="similarity">
    <text evidence="2">Belongs to the TMEM175 family.</text>
</comment>
<dbReference type="RefSeq" id="XP_065657650.1">
    <property type="nucleotide sequence ID" value="XM_065801578.1"/>
</dbReference>
<keyword evidence="9" id="KW-0406">Ion transport</keyword>
<evidence type="ECO:0000256" key="3">
    <source>
        <dbReference type="ARBA" id="ARBA00022448"/>
    </source>
</evidence>
<evidence type="ECO:0000256" key="11">
    <source>
        <dbReference type="ARBA" id="ARBA00023303"/>
    </source>
</evidence>
<feature type="transmembrane region" description="Helical" evidence="17">
    <location>
        <begin position="278"/>
        <end position="297"/>
    </location>
</feature>
<dbReference type="GeneID" id="100214927"/>
<evidence type="ECO:0000313" key="19">
    <source>
        <dbReference type="RefSeq" id="XP_065657650.1"/>
    </source>
</evidence>
<feature type="transmembrane region" description="Helical" evidence="17">
    <location>
        <begin position="442"/>
        <end position="458"/>
    </location>
</feature>
<dbReference type="PANTHER" id="PTHR31462:SF5">
    <property type="entry name" value="ENDOSOMAL_LYSOSOMAL PROTON CHANNEL TMEM175"/>
    <property type="match status" value="1"/>
</dbReference>
<feature type="transmembrane region" description="Helical" evidence="17">
    <location>
        <begin position="391"/>
        <end position="412"/>
    </location>
</feature>
<sequence length="534" mass="61039">MSNNKDSNVQKNKLIRSRTKHKHLEEHYDDHLNEILPGNLHRGDILSSNRMLAYSDAIMATCATFLVLPLRNLEGLKENQPLFDYVQSIHKEFIVFIIGFLIVLTIWENINIRGLVIKRVDDFMLTLVILEMLVTTILPYSLALQEHYPHEKVAIVITCSVLGVLQVFDIVIILYATHSPKMLHVDLKDWVKSDLRELTLVMIFRPLISLFILTLAGVLCLVHYSASWVFIAIFTFMPTIGKVYWFIRRRTNKFEETEKDSFLFHFSKGNVSKERVEIMSDAVFAIVACILILDITVEEFPNKLNVNKNTLNFALNHMKLGFMTFLGTFSFVSALWYINHTVLHLLKHVNSIIIYVQKLFLVLCCLCPIAANMLSHFASKGDHDSVIAIRFSALVVFLSSIANFSILLYGLLSKNKYMHKWASLEYVQINTRQHLYTLVKSLNMPFWSLICILGTLGLSSVVPYVLYSTIIAALCTFFVSKFVLMNHVGKTTASYTIHKTSSSEMMLPRDSTTSEDVLFETNKEDAYPAGTEQP</sequence>
<keyword evidence="5 17" id="KW-0812">Transmembrane</keyword>
<feature type="transmembrane region" description="Helical" evidence="17">
    <location>
        <begin position="123"/>
        <end position="142"/>
    </location>
</feature>
<feature type="transmembrane region" description="Helical" evidence="17">
    <location>
        <begin position="51"/>
        <end position="73"/>
    </location>
</feature>
<evidence type="ECO:0000313" key="18">
    <source>
        <dbReference type="Proteomes" id="UP001652625"/>
    </source>
</evidence>
<evidence type="ECO:0000256" key="15">
    <source>
        <dbReference type="ARBA" id="ARBA00034544"/>
    </source>
</evidence>
<feature type="transmembrane region" description="Helical" evidence="17">
    <location>
        <begin position="359"/>
        <end position="379"/>
    </location>
</feature>
<evidence type="ECO:0000256" key="10">
    <source>
        <dbReference type="ARBA" id="ARBA00023136"/>
    </source>
</evidence>
<evidence type="ECO:0000256" key="5">
    <source>
        <dbReference type="ARBA" id="ARBA00022692"/>
    </source>
</evidence>
<evidence type="ECO:0000256" key="16">
    <source>
        <dbReference type="ARBA" id="ARBA00044317"/>
    </source>
</evidence>
<gene>
    <name evidence="19" type="primary">LOC100214927</name>
</gene>
<evidence type="ECO:0000256" key="14">
    <source>
        <dbReference type="ARBA" id="ARBA00034430"/>
    </source>
</evidence>
<protein>
    <recommendedName>
        <fullName evidence="15">Endosomal/lysosomal proton channel TMEM175</fullName>
    </recommendedName>
    <alternativeName>
        <fullName evidence="16">Potassium channel TMEM175</fullName>
    </alternativeName>
    <alternativeName>
        <fullName evidence="13">Transmembrane protein 175</fullName>
    </alternativeName>
</protein>
<keyword evidence="4" id="KW-0633">Potassium transport</keyword>
<keyword evidence="11" id="KW-0407">Ion channel</keyword>
<feature type="transmembrane region" description="Helical" evidence="17">
    <location>
        <begin position="93"/>
        <end position="111"/>
    </location>
</feature>
<keyword evidence="10 17" id="KW-0472">Membrane</keyword>
<keyword evidence="6" id="KW-0631">Potassium channel</keyword>
<keyword evidence="3" id="KW-0813">Transport</keyword>
<feature type="transmembrane region" description="Helical" evidence="17">
    <location>
        <begin position="317"/>
        <end position="338"/>
    </location>
</feature>
<keyword evidence="7" id="KW-0630">Potassium</keyword>
<feature type="transmembrane region" description="Helical" evidence="17">
    <location>
        <begin position="225"/>
        <end position="247"/>
    </location>
</feature>
<comment type="catalytic activity">
    <reaction evidence="14">
        <text>K(+)(in) = K(+)(out)</text>
        <dbReference type="Rhea" id="RHEA:29463"/>
        <dbReference type="ChEBI" id="CHEBI:29103"/>
    </reaction>
</comment>
<organism evidence="18 19">
    <name type="scientific">Hydra vulgaris</name>
    <name type="common">Hydra</name>
    <name type="synonym">Hydra attenuata</name>
    <dbReference type="NCBI Taxonomy" id="6087"/>
    <lineage>
        <taxon>Eukaryota</taxon>
        <taxon>Metazoa</taxon>
        <taxon>Cnidaria</taxon>
        <taxon>Hydrozoa</taxon>
        <taxon>Hydroidolina</taxon>
        <taxon>Anthoathecata</taxon>
        <taxon>Aplanulata</taxon>
        <taxon>Hydridae</taxon>
        <taxon>Hydra</taxon>
    </lineage>
</organism>
<keyword evidence="18" id="KW-1185">Reference proteome</keyword>
<dbReference type="Proteomes" id="UP001652625">
    <property type="component" value="Chromosome 07"/>
</dbReference>
<feature type="transmembrane region" description="Helical" evidence="17">
    <location>
        <begin position="154"/>
        <end position="177"/>
    </location>
</feature>
<evidence type="ECO:0000256" key="4">
    <source>
        <dbReference type="ARBA" id="ARBA00022538"/>
    </source>
</evidence>
<feature type="transmembrane region" description="Helical" evidence="17">
    <location>
        <begin position="464"/>
        <end position="484"/>
    </location>
</feature>
<reference evidence="19" key="1">
    <citation type="submission" date="2025-08" db="UniProtKB">
        <authorList>
            <consortium name="RefSeq"/>
        </authorList>
    </citation>
    <scope>IDENTIFICATION</scope>
</reference>
<evidence type="ECO:0000256" key="6">
    <source>
        <dbReference type="ARBA" id="ARBA00022826"/>
    </source>
</evidence>
<evidence type="ECO:0000256" key="12">
    <source>
        <dbReference type="ARBA" id="ARBA00024169"/>
    </source>
</evidence>
<evidence type="ECO:0000256" key="17">
    <source>
        <dbReference type="SAM" id="Phobius"/>
    </source>
</evidence>
<evidence type="ECO:0000256" key="8">
    <source>
        <dbReference type="ARBA" id="ARBA00022989"/>
    </source>
</evidence>
<name>A0ABM4C7T1_HYDVU</name>
<evidence type="ECO:0000256" key="2">
    <source>
        <dbReference type="ARBA" id="ARBA00006920"/>
    </source>
</evidence>
<accession>A0ABM4C7T1</accession>
<evidence type="ECO:0000256" key="7">
    <source>
        <dbReference type="ARBA" id="ARBA00022958"/>
    </source>
</evidence>
<comment type="subcellular location">
    <subcellularLocation>
        <location evidence="1">Membrane</location>
        <topology evidence="1">Multi-pass membrane protein</topology>
    </subcellularLocation>
</comment>
<keyword evidence="8 17" id="KW-1133">Transmembrane helix</keyword>
<dbReference type="PANTHER" id="PTHR31462">
    <property type="entry name" value="ENDOSOMAL/LYSOSOMAL POTASSIUM CHANNEL TMEM175"/>
    <property type="match status" value="1"/>
</dbReference>
<proteinExistence type="inferred from homology"/>
<evidence type="ECO:0000256" key="1">
    <source>
        <dbReference type="ARBA" id="ARBA00004141"/>
    </source>
</evidence>
<evidence type="ECO:0000256" key="13">
    <source>
        <dbReference type="ARBA" id="ARBA00030477"/>
    </source>
</evidence>
<dbReference type="Pfam" id="PF06736">
    <property type="entry name" value="TMEM175"/>
    <property type="match status" value="2"/>
</dbReference>
<evidence type="ECO:0000256" key="9">
    <source>
        <dbReference type="ARBA" id="ARBA00023065"/>
    </source>
</evidence>
<dbReference type="InterPro" id="IPR010617">
    <property type="entry name" value="TMEM175-like"/>
</dbReference>